<feature type="domain" description="CRAL-TRIO" evidence="14">
    <location>
        <begin position="82"/>
        <end position="241"/>
    </location>
</feature>
<dbReference type="InterPro" id="IPR000387">
    <property type="entry name" value="Tyr_Pase_dom"/>
</dbReference>
<feature type="chain" id="PRO_5021450148" description="Tyrosine-protein phosphatase non-receptor type 9" evidence="11">
    <location>
        <begin position="24"/>
        <end position="720"/>
    </location>
</feature>
<dbReference type="PROSITE" id="PS50056">
    <property type="entry name" value="TYR_PHOSPHATASE_2"/>
    <property type="match status" value="1"/>
</dbReference>
<dbReference type="Gene3D" id="3.90.190.10">
    <property type="entry name" value="Protein tyrosine phosphatase superfamily"/>
    <property type="match status" value="1"/>
</dbReference>
<dbReference type="InterPro" id="IPR029021">
    <property type="entry name" value="Prot-tyrosine_phosphatase-like"/>
</dbReference>
<dbReference type="PANTHER" id="PTHR19134:SF534">
    <property type="entry name" value="LD27988P"/>
    <property type="match status" value="1"/>
</dbReference>
<dbReference type="CDD" id="cd00170">
    <property type="entry name" value="SEC14"/>
    <property type="match status" value="1"/>
</dbReference>
<evidence type="ECO:0000256" key="8">
    <source>
        <dbReference type="ARBA" id="ARBA00060781"/>
    </source>
</evidence>
<dbReference type="STRING" id="62324.A0A4Y0BJ67"/>
<dbReference type="InterPro" id="IPR036865">
    <property type="entry name" value="CRAL-TRIO_dom_sf"/>
</dbReference>
<keyword evidence="6" id="KW-0007">Acetylation</keyword>
<dbReference type="InterPro" id="IPR003595">
    <property type="entry name" value="Tyr_Pase_cat"/>
</dbReference>
<evidence type="ECO:0000256" key="10">
    <source>
        <dbReference type="SAM" id="MobiDB-lite"/>
    </source>
</evidence>
<proteinExistence type="inferred from homology"/>
<dbReference type="FunFam" id="3.40.525.10:FF:000005">
    <property type="entry name" value="Tyrosine-protein phosphatase non-receptor type 9"/>
    <property type="match status" value="1"/>
</dbReference>
<dbReference type="PANTHER" id="PTHR19134">
    <property type="entry name" value="RECEPTOR-TYPE TYROSINE-PROTEIN PHOSPHATASE"/>
    <property type="match status" value="1"/>
</dbReference>
<keyword evidence="4" id="KW-0378">Hydrolase</keyword>
<dbReference type="SUPFAM" id="SSF52087">
    <property type="entry name" value="CRAL/TRIO domain"/>
    <property type="match status" value="1"/>
</dbReference>
<dbReference type="OrthoDB" id="10051650at2759"/>
<dbReference type="GO" id="GO:0009653">
    <property type="term" value="P:anatomical structure morphogenesis"/>
    <property type="evidence" value="ECO:0007669"/>
    <property type="project" value="UniProtKB-ARBA"/>
</dbReference>
<dbReference type="InterPro" id="IPR016130">
    <property type="entry name" value="Tyr_Pase_AS"/>
</dbReference>
<evidence type="ECO:0000256" key="2">
    <source>
        <dbReference type="ARBA" id="ARBA00013064"/>
    </source>
</evidence>
<dbReference type="Gene3D" id="3.40.525.10">
    <property type="entry name" value="CRAL-TRIO lipid binding domain"/>
    <property type="match status" value="1"/>
</dbReference>
<keyword evidence="3" id="KW-0963">Cytoplasm</keyword>
<evidence type="ECO:0000313" key="15">
    <source>
        <dbReference type="EnsemblMetazoa" id="AFUN020287-PB"/>
    </source>
</evidence>
<dbReference type="EC" id="3.1.3.48" evidence="2"/>
<protein>
    <recommendedName>
        <fullName evidence="9">Tyrosine-protein phosphatase non-receptor type 9</fullName>
        <ecNumber evidence="2">3.1.3.48</ecNumber>
    </recommendedName>
</protein>
<feature type="compositionally biased region" description="Polar residues" evidence="10">
    <location>
        <begin position="377"/>
        <end position="388"/>
    </location>
</feature>
<comment type="function">
    <text evidence="7">Protein-tyrosine phosphatase that could participate in the transfer of hydrophobic ligands or in functions of the Golgi apparatus.</text>
</comment>
<evidence type="ECO:0000256" key="9">
    <source>
        <dbReference type="ARBA" id="ARBA00069781"/>
    </source>
</evidence>
<comment type="subcellular location">
    <subcellularLocation>
        <location evidence="1">Cytoplasm</location>
    </subcellularLocation>
</comment>
<dbReference type="SMART" id="SM00404">
    <property type="entry name" value="PTPc_motif"/>
    <property type="match status" value="1"/>
</dbReference>
<dbReference type="Pfam" id="PF00102">
    <property type="entry name" value="Y_phosphatase"/>
    <property type="match status" value="1"/>
</dbReference>
<dbReference type="InterPro" id="IPR001251">
    <property type="entry name" value="CRAL-TRIO_dom"/>
</dbReference>
<dbReference type="EnsemblMetazoa" id="AFUN020287-RB">
    <property type="protein sequence ID" value="AFUN020287-PB"/>
    <property type="gene ID" value="AFUN020287"/>
</dbReference>
<feature type="region of interest" description="Disordered" evidence="10">
    <location>
        <begin position="263"/>
        <end position="285"/>
    </location>
</feature>
<feature type="domain" description="Tyrosine specific protein phosphatases" evidence="13">
    <location>
        <begin position="604"/>
        <end position="688"/>
    </location>
</feature>
<dbReference type="GO" id="GO:0048666">
    <property type="term" value="P:neuron development"/>
    <property type="evidence" value="ECO:0007669"/>
    <property type="project" value="UniProtKB-ARBA"/>
</dbReference>
<evidence type="ECO:0000256" key="1">
    <source>
        <dbReference type="ARBA" id="ARBA00004496"/>
    </source>
</evidence>
<dbReference type="InterPro" id="IPR000242">
    <property type="entry name" value="PTP_cat"/>
</dbReference>
<evidence type="ECO:0000256" key="5">
    <source>
        <dbReference type="ARBA" id="ARBA00022912"/>
    </source>
</evidence>
<dbReference type="GeneID" id="125762860"/>
<dbReference type="KEGG" id="afun:125762860"/>
<dbReference type="PROSITE" id="PS00383">
    <property type="entry name" value="TYR_PHOSPHATASE_1"/>
    <property type="match status" value="1"/>
</dbReference>
<dbReference type="GO" id="GO:0005737">
    <property type="term" value="C:cytoplasm"/>
    <property type="evidence" value="ECO:0007669"/>
    <property type="project" value="UniProtKB-SubCell"/>
</dbReference>
<name>A0A4Y0BJ67_ANOFN</name>
<dbReference type="SMART" id="SM00194">
    <property type="entry name" value="PTPc"/>
    <property type="match status" value="1"/>
</dbReference>
<evidence type="ECO:0000259" key="14">
    <source>
        <dbReference type="PROSITE" id="PS50191"/>
    </source>
</evidence>
<dbReference type="FunFam" id="3.90.190.10:FF:000026">
    <property type="entry name" value="tyrosine-protein phosphatase non-receptor type 9"/>
    <property type="match status" value="1"/>
</dbReference>
<dbReference type="RefSeq" id="XP_049281384.1">
    <property type="nucleotide sequence ID" value="XM_049425427.1"/>
</dbReference>
<dbReference type="GO" id="GO:0004725">
    <property type="term" value="F:protein tyrosine phosphatase activity"/>
    <property type="evidence" value="ECO:0007669"/>
    <property type="project" value="UniProtKB-EC"/>
</dbReference>
<dbReference type="AlphaFoldDB" id="A0A4Y0BJ67"/>
<reference evidence="15" key="1">
    <citation type="submission" date="2020-05" db="UniProtKB">
        <authorList>
            <consortium name="EnsemblMetazoa"/>
        </authorList>
    </citation>
    <scope>IDENTIFICATION</scope>
    <source>
        <strain evidence="15">FUMOZ</strain>
    </source>
</reference>
<dbReference type="SUPFAM" id="SSF52799">
    <property type="entry name" value="(Phosphotyrosine protein) phosphatases II"/>
    <property type="match status" value="1"/>
</dbReference>
<feature type="signal peptide" evidence="11">
    <location>
        <begin position="1"/>
        <end position="23"/>
    </location>
</feature>
<dbReference type="SMART" id="SM00516">
    <property type="entry name" value="SEC14"/>
    <property type="match status" value="1"/>
</dbReference>
<evidence type="ECO:0000256" key="4">
    <source>
        <dbReference type="ARBA" id="ARBA00022801"/>
    </source>
</evidence>
<dbReference type="CTD" id="31907"/>
<organism evidence="15">
    <name type="scientific">Anopheles funestus</name>
    <name type="common">African malaria mosquito</name>
    <dbReference type="NCBI Taxonomy" id="62324"/>
    <lineage>
        <taxon>Eukaryota</taxon>
        <taxon>Metazoa</taxon>
        <taxon>Ecdysozoa</taxon>
        <taxon>Arthropoda</taxon>
        <taxon>Hexapoda</taxon>
        <taxon>Insecta</taxon>
        <taxon>Pterygota</taxon>
        <taxon>Neoptera</taxon>
        <taxon>Endopterygota</taxon>
        <taxon>Diptera</taxon>
        <taxon>Nematocera</taxon>
        <taxon>Culicoidea</taxon>
        <taxon>Culicidae</taxon>
        <taxon>Anophelinae</taxon>
        <taxon>Anopheles</taxon>
    </lineage>
</organism>
<feature type="domain" description="Tyrosine-protein phosphatase" evidence="12">
    <location>
        <begin position="426"/>
        <end position="697"/>
    </location>
</feature>
<dbReference type="InterPro" id="IPR050348">
    <property type="entry name" value="Protein-Tyr_Phosphatase"/>
</dbReference>
<dbReference type="Pfam" id="PF00650">
    <property type="entry name" value="CRAL_TRIO"/>
    <property type="match status" value="1"/>
</dbReference>
<sequence>MKKKNKITIMDLVLLWALKVVKQFIDRINSSNNDPNRKAVTPAIATRFLLARKYDITRAMALYEQHELIRQREGLYGFDPLNEPLRAELETGKFTILPGRDASGAAIALFTANLHYPMTVTHKTTLQGVVYQLDVALQSTETQKAGLVFIYDMSTSKYSNFDYDLSQKILTLLKGGYPARLKKVLIVTAPLWFKAPFKILRLFVREKLRERVFTVSIPQLSLHVPRESLPVRLGGTLEVDHSSWLLHCYKSMTNREDEIIATAGQQQQQPPDSQNSSTSVAGPNAGNAVMGSAGIAAIAAGTGPLDAHHLLSGVGSELVDVAFVATHNHRAVSPGNNGTLVEDHLTVDDISDIAAVSVNQHLPANHASTVGHHNHHTANSELWTENPPSSASSGFSDDDSLAGAEGDPKTIEQIVQMVRERGKMGLIREYTEIKARAPDGTFTHAKLRNNLGKNRYTDVLCYDHSRVVLSQEEEDPTTDYINANFVDGYKQKNAYISTQGPLPKTSYDFWRMVWEQHCLLIIMTTRVMERGRAKCGQYWEPSEGGIAEYGSFRLRTMSIETNEDYTVVELEIRNIKTDEVRCVSHWQFTSWPDYGVPSSAKAMLNFLQRAREKQAEMVQCLGDLWAGHPRGPPIVVHCSAGIGRTGTFITLDICISRLEDVGTADIKGTVEKIRSQRAYSIQMPDQYVFCHLALIEYALSRSMLQSVDLSEFDDRDEESD</sequence>
<dbReference type="PRINTS" id="PR00700">
    <property type="entry name" value="PRTYPHPHTASE"/>
</dbReference>
<dbReference type="CDD" id="cd14543">
    <property type="entry name" value="PTPc-N9"/>
    <property type="match status" value="1"/>
</dbReference>
<evidence type="ECO:0000259" key="13">
    <source>
        <dbReference type="PROSITE" id="PS50056"/>
    </source>
</evidence>
<evidence type="ECO:0000256" key="7">
    <source>
        <dbReference type="ARBA" id="ARBA00055430"/>
    </source>
</evidence>
<dbReference type="PROSITE" id="PS50191">
    <property type="entry name" value="CRAL_TRIO"/>
    <property type="match status" value="1"/>
</dbReference>
<keyword evidence="5" id="KW-0904">Protein phosphatase</keyword>
<dbReference type="PROSITE" id="PS50055">
    <property type="entry name" value="TYR_PHOSPHATASE_PTP"/>
    <property type="match status" value="1"/>
</dbReference>
<feature type="region of interest" description="Disordered" evidence="10">
    <location>
        <begin position="366"/>
        <end position="408"/>
    </location>
</feature>
<feature type="compositionally biased region" description="Low complexity" evidence="10">
    <location>
        <begin position="265"/>
        <end position="279"/>
    </location>
</feature>
<keyword evidence="11" id="KW-0732">Signal</keyword>
<evidence type="ECO:0000256" key="11">
    <source>
        <dbReference type="SAM" id="SignalP"/>
    </source>
</evidence>
<accession>A0A4Y0BJ67</accession>
<evidence type="ECO:0000256" key="3">
    <source>
        <dbReference type="ARBA" id="ARBA00022490"/>
    </source>
</evidence>
<dbReference type="VEuPathDB" id="VectorBase:AFUN2_001851"/>
<evidence type="ECO:0000259" key="12">
    <source>
        <dbReference type="PROSITE" id="PS50055"/>
    </source>
</evidence>
<comment type="similarity">
    <text evidence="8">Belongs to the protein-tyrosine phosphatase family. Non-receptor class 3 subfamily.</text>
</comment>
<evidence type="ECO:0000256" key="6">
    <source>
        <dbReference type="ARBA" id="ARBA00022990"/>
    </source>
</evidence>
<dbReference type="VEuPathDB" id="VectorBase:AFUN020287"/>